<keyword evidence="2 4" id="KW-0863">Zinc-finger</keyword>
<dbReference type="SMART" id="SM00575">
    <property type="entry name" value="ZnF_PMZ"/>
    <property type="match status" value="1"/>
</dbReference>
<comment type="caution">
    <text evidence="7">The sequence shown here is derived from an EMBL/GenBank/DDBJ whole genome shotgun (WGS) entry which is preliminary data.</text>
</comment>
<keyword evidence="8" id="KW-1185">Reference proteome</keyword>
<dbReference type="GO" id="GO:0008270">
    <property type="term" value="F:zinc ion binding"/>
    <property type="evidence" value="ECO:0007669"/>
    <property type="project" value="UniProtKB-KW"/>
</dbReference>
<name>A0AAD4P052_PERFH</name>
<evidence type="ECO:0000313" key="8">
    <source>
        <dbReference type="Proteomes" id="UP001190926"/>
    </source>
</evidence>
<feature type="region of interest" description="Disordered" evidence="5">
    <location>
        <begin position="22"/>
        <end position="43"/>
    </location>
</feature>
<dbReference type="Proteomes" id="UP001190926">
    <property type="component" value="Unassembled WGS sequence"/>
</dbReference>
<feature type="compositionally biased region" description="Basic residues" evidence="5">
    <location>
        <begin position="594"/>
        <end position="603"/>
    </location>
</feature>
<keyword evidence="3" id="KW-0862">Zinc</keyword>
<dbReference type="Pfam" id="PF04434">
    <property type="entry name" value="SWIM"/>
    <property type="match status" value="1"/>
</dbReference>
<dbReference type="Pfam" id="PF03108">
    <property type="entry name" value="DBD_Tnp_Mut"/>
    <property type="match status" value="1"/>
</dbReference>
<dbReference type="Pfam" id="PF10551">
    <property type="entry name" value="MULE"/>
    <property type="match status" value="1"/>
</dbReference>
<evidence type="ECO:0000256" key="5">
    <source>
        <dbReference type="SAM" id="MobiDB-lite"/>
    </source>
</evidence>
<protein>
    <recommendedName>
        <fullName evidence="6">SWIM-type domain-containing protein</fullName>
    </recommendedName>
</protein>
<dbReference type="PROSITE" id="PS50966">
    <property type="entry name" value="ZF_SWIM"/>
    <property type="match status" value="1"/>
</dbReference>
<sequence>MLKIQDHVDKRLEFSGLIDNYDESESNETETESDSEAEFESSPSDYECEHNNIFSEVDIYSPCYALNQVFSSKKVFRESIHSHAIQTRRNIKIVKNDERRVYAKCLGLNCEWRINLLKINKEQSWQVREYHSKHNCSASMNVSNVKSAWLAKKFEEEFRSDAKRSTQGFRLDAIRHIKVNVSHTQAYRAKRKALHSIDGSYESQYAKLWDYAQILRSSNPGSTVIMALEEAGGSNAPKRFSKMYICFDALKKGFLSGCRPIIGVDGCFLKGPHKGQLLTACTLDPNNDTYVIAYAIVKSETRENWEWFLALLKEDLMIERTDMYTFMSDKQKGLIPAFESMFPGAEHRFCVRHLHGNMKMAGFKGNAFKNALWTAARASTIPAFSKAMQDIRKLDPGCVEWLYDKPPSQWSRSHFKEDLKCDILTNNMCESFNNCILDAKDRSILTMLEWIRQYLMRRLSTYRDRAVRKWEGRLLCGRIAKMLDRRKNKAADCIPLKSDDWNYEIECFDGERVTVDLKSHTCSCRDWNVSGIPCKHAVSAMYAQGLNPEDFVDKFFTVEKYGVVYEHSIRPMDGPLMWNKTGYIAPLPPNFGRRAGRPTKARRHEPDELPKRGRKRQTETREKEFRLGKKIFKINHEPPVNNHEAAVDEEMVQVEETTQADEMTQEENHPLFGAVSVSQEEPRSQLVFPKQPSQKKVNIRAPAPMAHHAYEFTSKPTASSSQDYKVITKGGKKFVTLSELVAVGKSSTSMQKNVGGNMKK</sequence>
<reference evidence="7 8" key="1">
    <citation type="journal article" date="2021" name="Nat. Commun.">
        <title>Incipient diploidization of the medicinal plant Perilla within 10,000 years.</title>
        <authorList>
            <person name="Zhang Y."/>
            <person name="Shen Q."/>
            <person name="Leng L."/>
            <person name="Zhang D."/>
            <person name="Chen S."/>
            <person name="Shi Y."/>
            <person name="Ning Z."/>
            <person name="Chen S."/>
        </authorList>
    </citation>
    <scope>NUCLEOTIDE SEQUENCE [LARGE SCALE GENOMIC DNA]</scope>
    <source>
        <strain evidence="8">cv. PC099</strain>
    </source>
</reference>
<organism evidence="7 8">
    <name type="scientific">Perilla frutescens var. hirtella</name>
    <name type="common">Perilla citriodora</name>
    <name type="synonym">Perilla setoyensis</name>
    <dbReference type="NCBI Taxonomy" id="608512"/>
    <lineage>
        <taxon>Eukaryota</taxon>
        <taxon>Viridiplantae</taxon>
        <taxon>Streptophyta</taxon>
        <taxon>Embryophyta</taxon>
        <taxon>Tracheophyta</taxon>
        <taxon>Spermatophyta</taxon>
        <taxon>Magnoliopsida</taxon>
        <taxon>eudicotyledons</taxon>
        <taxon>Gunneridae</taxon>
        <taxon>Pentapetalae</taxon>
        <taxon>asterids</taxon>
        <taxon>lamiids</taxon>
        <taxon>Lamiales</taxon>
        <taxon>Lamiaceae</taxon>
        <taxon>Nepetoideae</taxon>
        <taxon>Elsholtzieae</taxon>
        <taxon>Perilla</taxon>
    </lineage>
</organism>
<dbReference type="InterPro" id="IPR018289">
    <property type="entry name" value="MULE_transposase_dom"/>
</dbReference>
<feature type="domain" description="SWIM-type" evidence="6">
    <location>
        <begin position="513"/>
        <end position="545"/>
    </location>
</feature>
<evidence type="ECO:0000256" key="1">
    <source>
        <dbReference type="ARBA" id="ARBA00022723"/>
    </source>
</evidence>
<dbReference type="InterPro" id="IPR007527">
    <property type="entry name" value="Znf_SWIM"/>
</dbReference>
<feature type="compositionally biased region" description="Basic and acidic residues" evidence="5">
    <location>
        <begin position="604"/>
        <end position="623"/>
    </location>
</feature>
<evidence type="ECO:0000259" key="6">
    <source>
        <dbReference type="PROSITE" id="PS50966"/>
    </source>
</evidence>
<evidence type="ECO:0000256" key="2">
    <source>
        <dbReference type="ARBA" id="ARBA00022771"/>
    </source>
</evidence>
<feature type="region of interest" description="Disordered" evidence="5">
    <location>
        <begin position="589"/>
        <end position="623"/>
    </location>
</feature>
<feature type="compositionally biased region" description="Acidic residues" evidence="5">
    <location>
        <begin position="22"/>
        <end position="39"/>
    </location>
</feature>
<evidence type="ECO:0000256" key="3">
    <source>
        <dbReference type="ARBA" id="ARBA00022833"/>
    </source>
</evidence>
<evidence type="ECO:0000256" key="4">
    <source>
        <dbReference type="PROSITE-ProRule" id="PRU00325"/>
    </source>
</evidence>
<dbReference type="AlphaFoldDB" id="A0AAD4P052"/>
<dbReference type="InterPro" id="IPR004332">
    <property type="entry name" value="Transposase_MuDR"/>
</dbReference>
<accession>A0AAD4P052</accession>
<evidence type="ECO:0000313" key="7">
    <source>
        <dbReference type="EMBL" id="KAH6821275.1"/>
    </source>
</evidence>
<dbReference type="EMBL" id="SDAM02002215">
    <property type="protein sequence ID" value="KAH6821275.1"/>
    <property type="molecule type" value="Genomic_DNA"/>
</dbReference>
<proteinExistence type="predicted"/>
<keyword evidence="1" id="KW-0479">Metal-binding</keyword>
<dbReference type="PANTHER" id="PTHR31973">
    <property type="entry name" value="POLYPROTEIN, PUTATIVE-RELATED"/>
    <property type="match status" value="1"/>
</dbReference>
<dbReference type="PANTHER" id="PTHR31973:SF199">
    <property type="entry name" value="SWIM-TYPE DOMAIN-CONTAINING PROTEIN"/>
    <property type="match status" value="1"/>
</dbReference>
<dbReference type="InterPro" id="IPR006564">
    <property type="entry name" value="Znf_PMZ"/>
</dbReference>
<gene>
    <name evidence="7" type="ORF">C2S53_020202</name>
</gene>